<dbReference type="CDD" id="cd18186">
    <property type="entry name" value="BTB_POZ_ZBTB_KLHL-like"/>
    <property type="match status" value="1"/>
</dbReference>
<gene>
    <name evidence="1" type="ORF">EK21DRAFT_27617</name>
</gene>
<sequence length="55" mass="6531">KEYYSNAFQLTQRSRFFCKALRGDWKEAAEKTLKLPEDSPKTFKRYLQLILTGTI</sequence>
<feature type="non-terminal residue" evidence="1">
    <location>
        <position position="55"/>
    </location>
</feature>
<dbReference type="InterPro" id="IPR011333">
    <property type="entry name" value="SKP1/BTB/POZ_sf"/>
</dbReference>
<evidence type="ECO:0000313" key="1">
    <source>
        <dbReference type="EMBL" id="KAF2026728.1"/>
    </source>
</evidence>
<dbReference type="SUPFAM" id="SSF54695">
    <property type="entry name" value="POZ domain"/>
    <property type="match status" value="1"/>
</dbReference>
<dbReference type="EMBL" id="ML978238">
    <property type="protein sequence ID" value="KAF2026728.1"/>
    <property type="molecule type" value="Genomic_DNA"/>
</dbReference>
<feature type="non-terminal residue" evidence="1">
    <location>
        <position position="1"/>
    </location>
</feature>
<accession>A0A9P4H1N9</accession>
<name>A0A9P4H1N9_9PLEO</name>
<evidence type="ECO:0000313" key="2">
    <source>
        <dbReference type="Proteomes" id="UP000799777"/>
    </source>
</evidence>
<dbReference type="Gene3D" id="3.30.710.10">
    <property type="entry name" value="Potassium Channel Kv1.1, Chain A"/>
    <property type="match status" value="1"/>
</dbReference>
<organism evidence="1 2">
    <name type="scientific">Setomelanomma holmii</name>
    <dbReference type="NCBI Taxonomy" id="210430"/>
    <lineage>
        <taxon>Eukaryota</taxon>
        <taxon>Fungi</taxon>
        <taxon>Dikarya</taxon>
        <taxon>Ascomycota</taxon>
        <taxon>Pezizomycotina</taxon>
        <taxon>Dothideomycetes</taxon>
        <taxon>Pleosporomycetidae</taxon>
        <taxon>Pleosporales</taxon>
        <taxon>Pleosporineae</taxon>
        <taxon>Phaeosphaeriaceae</taxon>
        <taxon>Setomelanomma</taxon>
    </lineage>
</organism>
<dbReference type="OrthoDB" id="1022638at2759"/>
<dbReference type="AlphaFoldDB" id="A0A9P4H1N9"/>
<comment type="caution">
    <text evidence="1">The sequence shown here is derived from an EMBL/GenBank/DDBJ whole genome shotgun (WGS) entry which is preliminary data.</text>
</comment>
<protein>
    <submittedName>
        <fullName evidence="1">Uncharacterized protein</fullName>
    </submittedName>
</protein>
<keyword evidence="2" id="KW-1185">Reference proteome</keyword>
<reference evidence="1" key="1">
    <citation type="journal article" date="2020" name="Stud. Mycol.">
        <title>101 Dothideomycetes genomes: a test case for predicting lifestyles and emergence of pathogens.</title>
        <authorList>
            <person name="Haridas S."/>
            <person name="Albert R."/>
            <person name="Binder M."/>
            <person name="Bloem J."/>
            <person name="Labutti K."/>
            <person name="Salamov A."/>
            <person name="Andreopoulos B."/>
            <person name="Baker S."/>
            <person name="Barry K."/>
            <person name="Bills G."/>
            <person name="Bluhm B."/>
            <person name="Cannon C."/>
            <person name="Castanera R."/>
            <person name="Culley D."/>
            <person name="Daum C."/>
            <person name="Ezra D."/>
            <person name="Gonzalez J."/>
            <person name="Henrissat B."/>
            <person name="Kuo A."/>
            <person name="Liang C."/>
            <person name="Lipzen A."/>
            <person name="Lutzoni F."/>
            <person name="Magnuson J."/>
            <person name="Mondo S."/>
            <person name="Nolan M."/>
            <person name="Ohm R."/>
            <person name="Pangilinan J."/>
            <person name="Park H.-J."/>
            <person name="Ramirez L."/>
            <person name="Alfaro M."/>
            <person name="Sun H."/>
            <person name="Tritt A."/>
            <person name="Yoshinaga Y."/>
            <person name="Zwiers L.-H."/>
            <person name="Turgeon B."/>
            <person name="Goodwin S."/>
            <person name="Spatafora J."/>
            <person name="Crous P."/>
            <person name="Grigoriev I."/>
        </authorList>
    </citation>
    <scope>NUCLEOTIDE SEQUENCE</scope>
    <source>
        <strain evidence="1">CBS 110217</strain>
    </source>
</reference>
<proteinExistence type="predicted"/>
<dbReference type="Proteomes" id="UP000799777">
    <property type="component" value="Unassembled WGS sequence"/>
</dbReference>